<keyword evidence="4" id="KW-1185">Reference proteome</keyword>
<reference evidence="3 4" key="1">
    <citation type="journal article" date="2018" name="Mol. Biol. Evol.">
        <title>Broad Genomic Sampling Reveals a Smut Pathogenic Ancestry of the Fungal Clade Ustilaginomycotina.</title>
        <authorList>
            <person name="Kijpornyongpan T."/>
            <person name="Mondo S.J."/>
            <person name="Barry K."/>
            <person name="Sandor L."/>
            <person name="Lee J."/>
            <person name="Lipzen A."/>
            <person name="Pangilinan J."/>
            <person name="LaButti K."/>
            <person name="Hainaut M."/>
            <person name="Henrissat B."/>
            <person name="Grigoriev I.V."/>
            <person name="Spatafora J.W."/>
            <person name="Aime M.C."/>
        </authorList>
    </citation>
    <scope>NUCLEOTIDE SEQUENCE [LARGE SCALE GENOMIC DNA]</scope>
    <source>
        <strain evidence="3 4">MCA 4198</strain>
    </source>
</reference>
<protein>
    <recommendedName>
        <fullName evidence="2">ThuA-like domain-containing protein</fullName>
    </recommendedName>
</protein>
<dbReference type="GeneID" id="37042732"/>
<feature type="domain" description="ThuA-like" evidence="2">
    <location>
        <begin position="23"/>
        <end position="311"/>
    </location>
</feature>
<evidence type="ECO:0000313" key="4">
    <source>
        <dbReference type="Proteomes" id="UP000245768"/>
    </source>
</evidence>
<evidence type="ECO:0000313" key="3">
    <source>
        <dbReference type="EMBL" id="PWN94312.1"/>
    </source>
</evidence>
<dbReference type="InParanoid" id="A0A316YYW6"/>
<dbReference type="EMBL" id="KZ819634">
    <property type="protein sequence ID" value="PWN94312.1"/>
    <property type="molecule type" value="Genomic_DNA"/>
</dbReference>
<dbReference type="Gene3D" id="3.40.50.880">
    <property type="match status" value="1"/>
</dbReference>
<dbReference type="OrthoDB" id="3482285at2759"/>
<dbReference type="AlphaFoldDB" id="A0A316YYW6"/>
<proteinExistence type="predicted"/>
<organism evidence="3 4">
    <name type="scientific">Acaromyces ingoldii</name>
    <dbReference type="NCBI Taxonomy" id="215250"/>
    <lineage>
        <taxon>Eukaryota</taxon>
        <taxon>Fungi</taxon>
        <taxon>Dikarya</taxon>
        <taxon>Basidiomycota</taxon>
        <taxon>Ustilaginomycotina</taxon>
        <taxon>Exobasidiomycetes</taxon>
        <taxon>Exobasidiales</taxon>
        <taxon>Cryptobasidiaceae</taxon>
        <taxon>Acaromyces</taxon>
    </lineage>
</organism>
<keyword evidence="1" id="KW-0732">Signal</keyword>
<gene>
    <name evidence="3" type="ORF">FA10DRAFT_264856</name>
</gene>
<sequence length="315" mass="33798">MPLLLFAALLALHFAGWAQALPRILLFTGTAPGAYRHDSIPVAADTITAMGNGSLPLDANVVDPSLLTSNSAARWETVHTEDKTLFEQSGWLNQFDLVAFVHTTDANPPETGSVLTPAGAKNLCTYFSQGGGFVGIHSASASMYSYGCYGRVLGAYFDYHPEIQNFTISAVDSSHLSTSRLPKNLLLYEELYHFRSDPRALPSPAHVLVTNTSAVQDPGVNLRNFRLGGDGPAPHPLAWYREGNLLASVDGNTALAQTGSLADNLNSTTGFETFGKQPAAGRSWYSSMGHANATWAIPAYRGHVLGGFAWVLQSR</sequence>
<dbReference type="InterPro" id="IPR029062">
    <property type="entry name" value="Class_I_gatase-like"/>
</dbReference>
<dbReference type="PANTHER" id="PTHR40469">
    <property type="entry name" value="SECRETED GLYCOSYL HYDROLASE"/>
    <property type="match status" value="1"/>
</dbReference>
<evidence type="ECO:0000259" key="2">
    <source>
        <dbReference type="Pfam" id="PF06283"/>
    </source>
</evidence>
<feature type="chain" id="PRO_5016371899" description="ThuA-like domain-containing protein" evidence="1">
    <location>
        <begin position="21"/>
        <end position="315"/>
    </location>
</feature>
<dbReference type="SUPFAM" id="SSF52317">
    <property type="entry name" value="Class I glutamine amidotransferase-like"/>
    <property type="match status" value="1"/>
</dbReference>
<accession>A0A316YYW6</accession>
<dbReference type="Proteomes" id="UP000245768">
    <property type="component" value="Unassembled WGS sequence"/>
</dbReference>
<dbReference type="InterPro" id="IPR029010">
    <property type="entry name" value="ThuA-like"/>
</dbReference>
<dbReference type="Pfam" id="PF06283">
    <property type="entry name" value="ThuA"/>
    <property type="match status" value="1"/>
</dbReference>
<name>A0A316YYW6_9BASI</name>
<evidence type="ECO:0000256" key="1">
    <source>
        <dbReference type="SAM" id="SignalP"/>
    </source>
</evidence>
<dbReference type="RefSeq" id="XP_025381510.1">
    <property type="nucleotide sequence ID" value="XM_025520816.1"/>
</dbReference>
<dbReference type="PANTHER" id="PTHR40469:SF2">
    <property type="entry name" value="GALACTOSE-BINDING DOMAIN-LIKE SUPERFAMILY PROTEIN"/>
    <property type="match status" value="1"/>
</dbReference>
<feature type="signal peptide" evidence="1">
    <location>
        <begin position="1"/>
        <end position="20"/>
    </location>
</feature>